<dbReference type="GO" id="GO:0005254">
    <property type="term" value="F:chloride channel activity"/>
    <property type="evidence" value="ECO:0007669"/>
    <property type="project" value="UniProtKB-KW"/>
</dbReference>
<dbReference type="PROSITE" id="PS51371">
    <property type="entry name" value="CBS"/>
    <property type="match status" value="2"/>
</dbReference>
<dbReference type="Gene3D" id="1.10.3080.10">
    <property type="entry name" value="Clc chloride channel"/>
    <property type="match status" value="1"/>
</dbReference>
<sequence length="596" mass="64979">MSTTNRLPSFSTLQNSLGIIVFSVLLGAVIAIITAGYEFAFIHLSVYWQALTEHLSQQLSQQLPQWISINQSLIYATGPFLAVPFIYLLINRIPEKRQHNPADLITGIHTNQGKINASACVLGAVASIFSIGLGFSVGHYVPSVQLGAGIGYWAHKVKWIHPQFVHISLGAGAAAAIAALFHAPLAAVLFVHEVLFRFFSVRAFAPITIAAVTAYTISHYFFERTIVFDMGAAFTPIPSHYLFAAIAGAVAALVGIFLIRSILHVQRFCHQRQISHVRQLLIAASITALIIAFYPQIAGVNTSAQQQIIQAELTLVSILLVLFVLKFIATVAAIGFGVPGGIFGGAIFIGLALGGLLVTLVNTYSPYQIQDPQILILTTMAAMLSSVLGAPITMIVITIELTGNFHIISVVMIAVVIANIVSFRFMGTSSYFDVLLKSRGFDVDAGRDQRYAETHSIYSLISHDQLSIDQATSLKQAETQMADNNAETAFVIDEDNNLLGELHFLDLKLFQLDHPDDTDLVAATNPADNHLYPTTSVWQALQAMKKTNAPFLPIVDGENNPVLLGVLHQQALFDYYFDMLTMLRDQENATQKSPSD</sequence>
<dbReference type="SUPFAM" id="SSF81340">
    <property type="entry name" value="Clc chloride channel"/>
    <property type="match status" value="1"/>
</dbReference>
<feature type="transmembrane region" description="Helical" evidence="11">
    <location>
        <begin position="313"/>
        <end position="336"/>
    </location>
</feature>
<evidence type="ECO:0000256" key="10">
    <source>
        <dbReference type="PROSITE-ProRule" id="PRU00703"/>
    </source>
</evidence>
<keyword evidence="4 11" id="KW-1133">Transmembrane helix</keyword>
<keyword evidence="9" id="KW-0407">Ion channel</keyword>
<evidence type="ECO:0000259" key="12">
    <source>
        <dbReference type="PROSITE" id="PS51371"/>
    </source>
</evidence>
<feature type="transmembrane region" description="Helical" evidence="11">
    <location>
        <begin position="405"/>
        <end position="427"/>
    </location>
</feature>
<accession>A0A6N7ERP5</accession>
<proteinExistence type="predicted"/>
<organism evidence="13 14">
    <name type="scientific">Ostreibacterium oceani</name>
    <dbReference type="NCBI Taxonomy" id="2654998"/>
    <lineage>
        <taxon>Bacteria</taxon>
        <taxon>Pseudomonadati</taxon>
        <taxon>Pseudomonadota</taxon>
        <taxon>Gammaproteobacteria</taxon>
        <taxon>Cardiobacteriales</taxon>
        <taxon>Ostreibacteriaceae</taxon>
        <taxon>Ostreibacterium</taxon>
    </lineage>
</organism>
<keyword evidence="8" id="KW-0868">Chloride</keyword>
<evidence type="ECO:0000256" key="6">
    <source>
        <dbReference type="ARBA" id="ARBA00023136"/>
    </source>
</evidence>
<evidence type="ECO:0000256" key="3">
    <source>
        <dbReference type="ARBA" id="ARBA00022692"/>
    </source>
</evidence>
<dbReference type="SUPFAM" id="SSF54631">
    <property type="entry name" value="CBS-domain pair"/>
    <property type="match status" value="1"/>
</dbReference>
<evidence type="ECO:0000256" key="8">
    <source>
        <dbReference type="ARBA" id="ARBA00023214"/>
    </source>
</evidence>
<keyword evidence="10" id="KW-0129">CBS domain</keyword>
<dbReference type="AlphaFoldDB" id="A0A6N7ERP5"/>
<dbReference type="GO" id="GO:0034707">
    <property type="term" value="C:chloride channel complex"/>
    <property type="evidence" value="ECO:0007669"/>
    <property type="project" value="UniProtKB-KW"/>
</dbReference>
<dbReference type="InterPro" id="IPR050368">
    <property type="entry name" value="ClC-type_chloride_channel"/>
</dbReference>
<keyword evidence="14" id="KW-1185">Reference proteome</keyword>
<feature type="transmembrane region" description="Helical" evidence="11">
    <location>
        <begin position="119"/>
        <end position="141"/>
    </location>
</feature>
<feature type="domain" description="CBS" evidence="12">
    <location>
        <begin position="461"/>
        <end position="518"/>
    </location>
</feature>
<evidence type="ECO:0000256" key="9">
    <source>
        <dbReference type="ARBA" id="ARBA00023303"/>
    </source>
</evidence>
<feature type="transmembrane region" description="Helical" evidence="11">
    <location>
        <begin position="203"/>
        <end position="222"/>
    </location>
</feature>
<feature type="transmembrane region" description="Helical" evidence="11">
    <location>
        <begin position="242"/>
        <end position="263"/>
    </location>
</feature>
<dbReference type="Pfam" id="PF00654">
    <property type="entry name" value="Voltage_CLC"/>
    <property type="match status" value="1"/>
</dbReference>
<dbReference type="CDD" id="cd00400">
    <property type="entry name" value="Voltage_gated_ClC"/>
    <property type="match status" value="1"/>
</dbReference>
<dbReference type="PANTHER" id="PTHR43427">
    <property type="entry name" value="CHLORIDE CHANNEL PROTEIN CLC-E"/>
    <property type="match status" value="1"/>
</dbReference>
<dbReference type="PANTHER" id="PTHR43427:SF6">
    <property type="entry name" value="CHLORIDE CHANNEL PROTEIN CLC-E"/>
    <property type="match status" value="1"/>
</dbReference>
<evidence type="ECO:0000313" key="13">
    <source>
        <dbReference type="EMBL" id="MPV85211.1"/>
    </source>
</evidence>
<feature type="transmembrane region" description="Helical" evidence="11">
    <location>
        <begin position="342"/>
        <end position="362"/>
    </location>
</feature>
<dbReference type="EMBL" id="WHNW01000001">
    <property type="protein sequence ID" value="MPV85211.1"/>
    <property type="molecule type" value="Genomic_DNA"/>
</dbReference>
<dbReference type="InParanoid" id="A0A6N7ERP5"/>
<comment type="caution">
    <text evidence="13">The sequence shown here is derived from an EMBL/GenBank/DDBJ whole genome shotgun (WGS) entry which is preliminary data.</text>
</comment>
<keyword evidence="6 11" id="KW-0472">Membrane</keyword>
<feature type="transmembrane region" description="Helical" evidence="11">
    <location>
        <begin position="374"/>
        <end position="399"/>
    </location>
</feature>
<evidence type="ECO:0000256" key="11">
    <source>
        <dbReference type="SAM" id="Phobius"/>
    </source>
</evidence>
<keyword evidence="7" id="KW-0869">Chloride channel</keyword>
<dbReference type="Proteomes" id="UP000471298">
    <property type="component" value="Unassembled WGS sequence"/>
</dbReference>
<evidence type="ECO:0000256" key="4">
    <source>
        <dbReference type="ARBA" id="ARBA00022989"/>
    </source>
</evidence>
<evidence type="ECO:0000256" key="5">
    <source>
        <dbReference type="ARBA" id="ARBA00023065"/>
    </source>
</evidence>
<dbReference type="RefSeq" id="WP_152808240.1">
    <property type="nucleotide sequence ID" value="NZ_WHNW01000001.1"/>
</dbReference>
<dbReference type="InterPro" id="IPR014743">
    <property type="entry name" value="Cl-channel_core"/>
</dbReference>
<dbReference type="CDD" id="cd02205">
    <property type="entry name" value="CBS_pair_SF"/>
    <property type="match status" value="1"/>
</dbReference>
<keyword evidence="3 11" id="KW-0812">Transmembrane</keyword>
<feature type="transmembrane region" description="Helical" evidence="11">
    <location>
        <begin position="68"/>
        <end position="90"/>
    </location>
</feature>
<evidence type="ECO:0000256" key="1">
    <source>
        <dbReference type="ARBA" id="ARBA00004141"/>
    </source>
</evidence>
<evidence type="ECO:0000256" key="7">
    <source>
        <dbReference type="ARBA" id="ARBA00023173"/>
    </source>
</evidence>
<feature type="transmembrane region" description="Helical" evidence="11">
    <location>
        <begin position="167"/>
        <end position="191"/>
    </location>
</feature>
<reference evidence="13 14" key="1">
    <citation type="submission" date="2019-10" db="EMBL/GenBank/DDBJ databases">
        <title>Cardiobacteriales fam. a chemoheterotrophic member of the order Cardiobacteriales, and proposal of Cardiobacteriales fam. nov.</title>
        <authorList>
            <person name="Wang C."/>
        </authorList>
    </citation>
    <scope>NUCLEOTIDE SEQUENCE [LARGE SCALE GENOMIC DNA]</scope>
    <source>
        <strain evidence="13 14">ML27</strain>
    </source>
</reference>
<gene>
    <name evidence="13" type="ORF">GCU85_00495</name>
</gene>
<feature type="domain" description="CBS" evidence="12">
    <location>
        <begin position="524"/>
        <end position="582"/>
    </location>
</feature>
<protein>
    <submittedName>
        <fullName evidence="13">CBS domain-containing protein</fullName>
    </submittedName>
</protein>
<dbReference type="PRINTS" id="PR00762">
    <property type="entry name" value="CLCHANNEL"/>
</dbReference>
<keyword evidence="5" id="KW-0406">Ion transport</keyword>
<dbReference type="FunCoup" id="A0A6N7ERP5">
    <property type="interactions" value="64"/>
</dbReference>
<evidence type="ECO:0000256" key="2">
    <source>
        <dbReference type="ARBA" id="ARBA00022448"/>
    </source>
</evidence>
<comment type="subcellular location">
    <subcellularLocation>
        <location evidence="1">Membrane</location>
        <topology evidence="1">Multi-pass membrane protein</topology>
    </subcellularLocation>
</comment>
<feature type="transmembrane region" description="Helical" evidence="11">
    <location>
        <begin position="20"/>
        <end position="48"/>
    </location>
</feature>
<dbReference type="Pfam" id="PF00571">
    <property type="entry name" value="CBS"/>
    <property type="match status" value="1"/>
</dbReference>
<dbReference type="InterPro" id="IPR001807">
    <property type="entry name" value="ClC"/>
</dbReference>
<dbReference type="InterPro" id="IPR000644">
    <property type="entry name" value="CBS_dom"/>
</dbReference>
<keyword evidence="2" id="KW-0813">Transport</keyword>
<dbReference type="Gene3D" id="3.10.580.10">
    <property type="entry name" value="CBS-domain"/>
    <property type="match status" value="1"/>
</dbReference>
<dbReference type="InterPro" id="IPR046342">
    <property type="entry name" value="CBS_dom_sf"/>
</dbReference>
<name>A0A6N7ERP5_9GAMM</name>
<evidence type="ECO:0000313" key="14">
    <source>
        <dbReference type="Proteomes" id="UP000471298"/>
    </source>
</evidence>